<feature type="compositionally biased region" description="Basic and acidic residues" evidence="7">
    <location>
        <begin position="1"/>
        <end position="18"/>
    </location>
</feature>
<organism evidence="9 10">
    <name type="scientific">Streptantibioticus ferralitis</name>
    <dbReference type="NCBI Taxonomy" id="236510"/>
    <lineage>
        <taxon>Bacteria</taxon>
        <taxon>Bacillati</taxon>
        <taxon>Actinomycetota</taxon>
        <taxon>Actinomycetes</taxon>
        <taxon>Kitasatosporales</taxon>
        <taxon>Streptomycetaceae</taxon>
        <taxon>Streptantibioticus</taxon>
    </lineage>
</organism>
<comment type="similarity">
    <text evidence="2">Belongs to the protease inhibitor I16 (SSI) family.</text>
</comment>
<dbReference type="InterPro" id="IPR036819">
    <property type="entry name" value="Subtilisin_inhibitor-like_sf"/>
</dbReference>
<sequence>MFRIRDRAHTESRFEARPPRPLGLSLTATAVLALAAVPAPASAAARLPVPVPLPLPLPLPLPDSAGDQLTITYADGSGPTVTSTLSCHPAGGTHRNARAACDRLDALDGPLGPVPHDQMCTELYGGPQTARITGTWRGRHVEDTYTRTDGCQAARWQRMEPVLPEPGRPPRTPAP</sequence>
<dbReference type="InterPro" id="IPR023549">
    <property type="entry name" value="Subtilisin_inhibitor"/>
</dbReference>
<keyword evidence="3" id="KW-0964">Secreted</keyword>
<proteinExistence type="inferred from homology"/>
<dbReference type="SUPFAM" id="SSF55399">
    <property type="entry name" value="Subtilisin inhibitor"/>
    <property type="match status" value="1"/>
</dbReference>
<reference evidence="9 10" key="1">
    <citation type="submission" date="2023-03" db="EMBL/GenBank/DDBJ databases">
        <title>Draft genome sequence of type strain Streptomyces ferralitis JCM 14344.</title>
        <authorList>
            <person name="Klaysubun C."/>
            <person name="Duangmal K."/>
        </authorList>
    </citation>
    <scope>NUCLEOTIDE SEQUENCE [LARGE SCALE GENOMIC DNA]</scope>
    <source>
        <strain evidence="9 10">JCM 14344</strain>
    </source>
</reference>
<evidence type="ECO:0000313" key="10">
    <source>
        <dbReference type="Proteomes" id="UP001220022"/>
    </source>
</evidence>
<evidence type="ECO:0000313" key="9">
    <source>
        <dbReference type="EMBL" id="MDF2257366.1"/>
    </source>
</evidence>
<dbReference type="RefSeq" id="WP_275815266.1">
    <property type="nucleotide sequence ID" value="NZ_BAAANM010000016.1"/>
</dbReference>
<accession>A0ABT5Z0J7</accession>
<dbReference type="Gene3D" id="3.30.350.10">
    <property type="entry name" value="Subtilisin inhibitor-like"/>
    <property type="match status" value="1"/>
</dbReference>
<evidence type="ECO:0000256" key="2">
    <source>
        <dbReference type="ARBA" id="ARBA00010472"/>
    </source>
</evidence>
<comment type="caution">
    <text evidence="9">The sequence shown here is derived from an EMBL/GenBank/DDBJ whole genome shotgun (WGS) entry which is preliminary data.</text>
</comment>
<keyword evidence="10" id="KW-1185">Reference proteome</keyword>
<keyword evidence="6" id="KW-1015">Disulfide bond</keyword>
<evidence type="ECO:0000256" key="3">
    <source>
        <dbReference type="ARBA" id="ARBA00022525"/>
    </source>
</evidence>
<evidence type="ECO:0000256" key="7">
    <source>
        <dbReference type="SAM" id="MobiDB-lite"/>
    </source>
</evidence>
<keyword evidence="4" id="KW-0646">Protease inhibitor</keyword>
<dbReference type="Proteomes" id="UP001220022">
    <property type="component" value="Unassembled WGS sequence"/>
</dbReference>
<name>A0ABT5Z0J7_9ACTN</name>
<protein>
    <submittedName>
        <fullName evidence="9">SSI family serine proteinase inhibitor</fullName>
    </submittedName>
</protein>
<feature type="domain" description="Subtilisin inhibitor" evidence="8">
    <location>
        <begin position="69"/>
        <end position="144"/>
    </location>
</feature>
<evidence type="ECO:0000256" key="1">
    <source>
        <dbReference type="ARBA" id="ARBA00004613"/>
    </source>
</evidence>
<dbReference type="Pfam" id="PF00720">
    <property type="entry name" value="SSI"/>
    <property type="match status" value="1"/>
</dbReference>
<evidence type="ECO:0000259" key="8">
    <source>
        <dbReference type="Pfam" id="PF00720"/>
    </source>
</evidence>
<keyword evidence="5" id="KW-0722">Serine protease inhibitor</keyword>
<evidence type="ECO:0000256" key="5">
    <source>
        <dbReference type="ARBA" id="ARBA00022900"/>
    </source>
</evidence>
<comment type="subcellular location">
    <subcellularLocation>
        <location evidence="1">Secreted</location>
    </subcellularLocation>
</comment>
<evidence type="ECO:0000256" key="4">
    <source>
        <dbReference type="ARBA" id="ARBA00022690"/>
    </source>
</evidence>
<evidence type="ECO:0000256" key="6">
    <source>
        <dbReference type="ARBA" id="ARBA00023157"/>
    </source>
</evidence>
<gene>
    <name evidence="9" type="ORF">P2L57_17025</name>
</gene>
<dbReference type="EMBL" id="JARHTQ010000009">
    <property type="protein sequence ID" value="MDF2257366.1"/>
    <property type="molecule type" value="Genomic_DNA"/>
</dbReference>
<feature type="region of interest" description="Disordered" evidence="7">
    <location>
        <begin position="1"/>
        <end position="20"/>
    </location>
</feature>